<sequence>MPEPLAMAPMVTFLPPTVQVTAHSFFTASVVMMALTAASEPSADRALAAWGIPSRMAAMFRVWPMTPVEATTKSWGLRPVSAAARTHISRAYSWLMGAQALALPLLATTPQATPSSRCSMVTYRGAAFTRLSV</sequence>
<gene>
    <name evidence="1" type="ORF">SDC9_183338</name>
</gene>
<evidence type="ECO:0000313" key="1">
    <source>
        <dbReference type="EMBL" id="MPN35836.1"/>
    </source>
</evidence>
<accession>A0A645HBD8</accession>
<protein>
    <submittedName>
        <fullName evidence="1">Uncharacterized protein</fullName>
    </submittedName>
</protein>
<comment type="caution">
    <text evidence="1">The sequence shown here is derived from an EMBL/GenBank/DDBJ whole genome shotgun (WGS) entry which is preliminary data.</text>
</comment>
<organism evidence="1">
    <name type="scientific">bioreactor metagenome</name>
    <dbReference type="NCBI Taxonomy" id="1076179"/>
    <lineage>
        <taxon>unclassified sequences</taxon>
        <taxon>metagenomes</taxon>
        <taxon>ecological metagenomes</taxon>
    </lineage>
</organism>
<reference evidence="1" key="1">
    <citation type="submission" date="2019-08" db="EMBL/GenBank/DDBJ databases">
        <authorList>
            <person name="Kucharzyk K."/>
            <person name="Murdoch R.W."/>
            <person name="Higgins S."/>
            <person name="Loffler F."/>
        </authorList>
    </citation>
    <scope>NUCLEOTIDE SEQUENCE</scope>
</reference>
<dbReference type="EMBL" id="VSSQ01089658">
    <property type="protein sequence ID" value="MPN35836.1"/>
    <property type="molecule type" value="Genomic_DNA"/>
</dbReference>
<proteinExistence type="predicted"/>
<dbReference type="AlphaFoldDB" id="A0A645HBD8"/>
<name>A0A645HBD8_9ZZZZ</name>